<evidence type="ECO:0000313" key="2">
    <source>
        <dbReference type="Proteomes" id="UP000294581"/>
    </source>
</evidence>
<sequence length="53" mass="5966">MYEWRQVSHDMAWHVIGAERIGWDALKVIGLLVLSKNAMGDAQSDLPAKKLCI</sequence>
<comment type="caution">
    <text evidence="1">The sequence shown here is derived from an EMBL/GenBank/DDBJ whole genome shotgun (WGS) entry which is preliminary data.</text>
</comment>
<gene>
    <name evidence="1" type="ORF">C7445_10382</name>
</gene>
<dbReference type="AlphaFoldDB" id="A0A4R8LR42"/>
<organism evidence="1 2">
    <name type="scientific">Alicyclobacillus sacchari</name>
    <dbReference type="NCBI Taxonomy" id="392010"/>
    <lineage>
        <taxon>Bacteria</taxon>
        <taxon>Bacillati</taxon>
        <taxon>Bacillota</taxon>
        <taxon>Bacilli</taxon>
        <taxon>Bacillales</taxon>
        <taxon>Alicyclobacillaceae</taxon>
        <taxon>Alicyclobacillus</taxon>
    </lineage>
</organism>
<reference evidence="1 2" key="1">
    <citation type="submission" date="2019-03" db="EMBL/GenBank/DDBJ databases">
        <title>Genomic Encyclopedia of Type Strains, Phase IV (KMG-IV): sequencing the most valuable type-strain genomes for metagenomic binning, comparative biology and taxonomic classification.</title>
        <authorList>
            <person name="Goeker M."/>
        </authorList>
    </citation>
    <scope>NUCLEOTIDE SEQUENCE [LARGE SCALE GENOMIC DNA]</scope>
    <source>
        <strain evidence="1 2">DSM 17974</strain>
    </source>
</reference>
<dbReference type="EMBL" id="SORF01000003">
    <property type="protein sequence ID" value="TDY50039.1"/>
    <property type="molecule type" value="Genomic_DNA"/>
</dbReference>
<keyword evidence="2" id="KW-1185">Reference proteome</keyword>
<evidence type="ECO:0000313" key="1">
    <source>
        <dbReference type="EMBL" id="TDY50039.1"/>
    </source>
</evidence>
<name>A0A4R8LR42_9BACL</name>
<protein>
    <submittedName>
        <fullName evidence="1">Uncharacterized protein</fullName>
    </submittedName>
</protein>
<dbReference type="Proteomes" id="UP000294581">
    <property type="component" value="Unassembled WGS sequence"/>
</dbReference>
<proteinExistence type="predicted"/>
<accession>A0A4R8LR42</accession>